<name>A0A6V7VD85_MELEN</name>
<comment type="caution">
    <text evidence="2">The sequence shown here is derived from an EMBL/GenBank/DDBJ whole genome shotgun (WGS) entry which is preliminary data.</text>
</comment>
<feature type="transmembrane region" description="Helical" evidence="1">
    <location>
        <begin position="12"/>
        <end position="33"/>
    </location>
</feature>
<dbReference type="Proteomes" id="UP000580250">
    <property type="component" value="Unassembled WGS sequence"/>
</dbReference>
<evidence type="ECO:0000313" key="2">
    <source>
        <dbReference type="EMBL" id="CAD2172955.1"/>
    </source>
</evidence>
<sequence length="131" mass="15046">MSLITELEHILIAIIVLNLVSSVVIVALSYYLYKKICEAKAPLEQIAKCLHSSILPFYFAYTPIVVYVVIAFQYGHKLDEIKSIYQQSKNDRKNFVMENFGNDSISKEFCNEFGSLFLKYGFDGERILSNE</sequence>
<keyword evidence="1" id="KW-1133">Transmembrane helix</keyword>
<gene>
    <name evidence="2" type="ORF">MENT_LOCUS24532</name>
</gene>
<keyword evidence="1" id="KW-0812">Transmembrane</keyword>
<evidence type="ECO:0000256" key="1">
    <source>
        <dbReference type="SAM" id="Phobius"/>
    </source>
</evidence>
<evidence type="ECO:0000313" key="3">
    <source>
        <dbReference type="Proteomes" id="UP000580250"/>
    </source>
</evidence>
<keyword evidence="1" id="KW-0472">Membrane</keyword>
<feature type="transmembrane region" description="Helical" evidence="1">
    <location>
        <begin position="54"/>
        <end position="74"/>
    </location>
</feature>
<dbReference type="AlphaFoldDB" id="A0A6V7VD85"/>
<organism evidence="2 3">
    <name type="scientific">Meloidogyne enterolobii</name>
    <name type="common">Root-knot nematode worm</name>
    <name type="synonym">Meloidogyne mayaguensis</name>
    <dbReference type="NCBI Taxonomy" id="390850"/>
    <lineage>
        <taxon>Eukaryota</taxon>
        <taxon>Metazoa</taxon>
        <taxon>Ecdysozoa</taxon>
        <taxon>Nematoda</taxon>
        <taxon>Chromadorea</taxon>
        <taxon>Rhabditida</taxon>
        <taxon>Tylenchina</taxon>
        <taxon>Tylenchomorpha</taxon>
        <taxon>Tylenchoidea</taxon>
        <taxon>Meloidogynidae</taxon>
        <taxon>Meloidogyninae</taxon>
        <taxon>Meloidogyne</taxon>
    </lineage>
</organism>
<accession>A0A6V7VD85</accession>
<reference evidence="2 3" key="1">
    <citation type="submission" date="2020-08" db="EMBL/GenBank/DDBJ databases">
        <authorList>
            <person name="Koutsovoulos G."/>
            <person name="Danchin GJ E."/>
        </authorList>
    </citation>
    <scope>NUCLEOTIDE SEQUENCE [LARGE SCALE GENOMIC DNA]</scope>
</reference>
<dbReference type="EMBL" id="CAJEWN010000209">
    <property type="protein sequence ID" value="CAD2172955.1"/>
    <property type="molecule type" value="Genomic_DNA"/>
</dbReference>
<protein>
    <submittedName>
        <fullName evidence="2">Uncharacterized protein</fullName>
    </submittedName>
</protein>
<proteinExistence type="predicted"/>